<name>A0A0N4Y525_NIPBR</name>
<reference evidence="2 3" key="2">
    <citation type="submission" date="2018-11" db="EMBL/GenBank/DDBJ databases">
        <authorList>
            <consortium name="Pathogen Informatics"/>
        </authorList>
    </citation>
    <scope>NUCLEOTIDE SEQUENCE [LARGE SCALE GENOMIC DNA]</scope>
</reference>
<feature type="compositionally biased region" description="Pro residues" evidence="1">
    <location>
        <begin position="49"/>
        <end position="63"/>
    </location>
</feature>
<dbReference type="Proteomes" id="UP000271162">
    <property type="component" value="Unassembled WGS sequence"/>
</dbReference>
<accession>A0A0N4Y525</accession>
<keyword evidence="3" id="KW-1185">Reference proteome</keyword>
<sequence>MPSPRDLLFRRLYLPEATMPSASYHHPPVDELCVCVPPHAHPHRHHPLRPPPASPPPPPPPTPTIHHLSYRTSTTPDCIFIISHLYAGRLSPLIVTHDTVEVNGGPSAGNSPKCRRRTQASFEAALLNSGVLFLELLKEKLTL</sequence>
<evidence type="ECO:0000313" key="4">
    <source>
        <dbReference type="WBParaSite" id="NBR_0001105901-mRNA-1"/>
    </source>
</evidence>
<evidence type="ECO:0000313" key="3">
    <source>
        <dbReference type="Proteomes" id="UP000271162"/>
    </source>
</evidence>
<dbReference type="EMBL" id="UYSL01020447">
    <property type="protein sequence ID" value="VDL74649.1"/>
    <property type="molecule type" value="Genomic_DNA"/>
</dbReference>
<evidence type="ECO:0000256" key="1">
    <source>
        <dbReference type="SAM" id="MobiDB-lite"/>
    </source>
</evidence>
<evidence type="ECO:0000313" key="2">
    <source>
        <dbReference type="EMBL" id="VDL74649.1"/>
    </source>
</evidence>
<feature type="region of interest" description="Disordered" evidence="1">
    <location>
        <begin position="40"/>
        <end position="66"/>
    </location>
</feature>
<dbReference type="WBParaSite" id="NBR_0001105901-mRNA-1">
    <property type="protein sequence ID" value="NBR_0001105901-mRNA-1"/>
    <property type="gene ID" value="NBR_0001105901"/>
</dbReference>
<dbReference type="AlphaFoldDB" id="A0A0N4Y525"/>
<proteinExistence type="predicted"/>
<gene>
    <name evidence="2" type="ORF">NBR_LOCUS11060</name>
</gene>
<reference evidence="4" key="1">
    <citation type="submission" date="2017-02" db="UniProtKB">
        <authorList>
            <consortium name="WormBaseParasite"/>
        </authorList>
    </citation>
    <scope>IDENTIFICATION</scope>
</reference>
<organism evidence="4">
    <name type="scientific">Nippostrongylus brasiliensis</name>
    <name type="common">Rat hookworm</name>
    <dbReference type="NCBI Taxonomy" id="27835"/>
    <lineage>
        <taxon>Eukaryota</taxon>
        <taxon>Metazoa</taxon>
        <taxon>Ecdysozoa</taxon>
        <taxon>Nematoda</taxon>
        <taxon>Chromadorea</taxon>
        <taxon>Rhabditida</taxon>
        <taxon>Rhabditina</taxon>
        <taxon>Rhabditomorpha</taxon>
        <taxon>Strongyloidea</taxon>
        <taxon>Heligmosomidae</taxon>
        <taxon>Nippostrongylus</taxon>
    </lineage>
</organism>
<protein>
    <submittedName>
        <fullName evidence="2 4">Uncharacterized protein</fullName>
    </submittedName>
</protein>